<evidence type="ECO:0000256" key="1">
    <source>
        <dbReference type="ARBA" id="ARBA00024339"/>
    </source>
</evidence>
<dbReference type="EMBL" id="SWFS01000122">
    <property type="protein sequence ID" value="KAA8916136.1"/>
    <property type="molecule type" value="Genomic_DNA"/>
</dbReference>
<gene>
    <name evidence="2" type="ORF">TRICI_001720</name>
</gene>
<evidence type="ECO:0000313" key="2">
    <source>
        <dbReference type="EMBL" id="KAA8916136.1"/>
    </source>
</evidence>
<dbReference type="InterPro" id="IPR039156">
    <property type="entry name" value="PHAF1/BROMI"/>
</dbReference>
<dbReference type="Pfam" id="PF03676">
    <property type="entry name" value="PHAF1"/>
    <property type="match status" value="1"/>
</dbReference>
<sequence>MAAVKPGASLGFLRELQPTFYLAAIEVSYSQDNPLKYPVVVDLEVNGLRLQFDGREQTLRVIEVLEWGKMKITYKGAELGKQGVLSFKTIYSKVFGPAYPGVYNKDSSVYILSYPGVAFTFTIPEDLDPFPASSDEFIKYLSGQSVPSCDSMAIFKGNSWPEARDELFKPSYLIPGWKHVPGTESPPASSSSASSSSSPSSTPAPLSIDYVSLNPPSNVCSFTFDSHPRGIKNYDIEITKTTMQDVIMILGPPSERLFKQDSRLSIHNPTGGDEGTKTDLFFNYFALGVDICFDTRVRNPPVKKIIFHGNVPGSLPFQKYRRCRWRFADGVTSEQPFQEYASDYTQTTNPMMLNRAIESPSSSLELVGELDDIPEPEVEDWGLTNLYGAEGCVFEVLKNGAVVSLTVY</sequence>
<dbReference type="VEuPathDB" id="FungiDB:TRICI_001720"/>
<dbReference type="AlphaFoldDB" id="A0A642VA33"/>
<evidence type="ECO:0000313" key="3">
    <source>
        <dbReference type="Proteomes" id="UP000761534"/>
    </source>
</evidence>
<protein>
    <submittedName>
        <fullName evidence="2">Uncharacterized protein</fullName>
    </submittedName>
</protein>
<accession>A0A642VA33</accession>
<keyword evidence="3" id="KW-1185">Reference proteome</keyword>
<dbReference type="GO" id="GO:0005802">
    <property type="term" value="C:trans-Golgi network"/>
    <property type="evidence" value="ECO:0007669"/>
    <property type="project" value="TreeGrafter"/>
</dbReference>
<reference evidence="2" key="1">
    <citation type="journal article" date="2019" name="G3 (Bethesda)">
        <title>Genome Assemblies of Two Rare Opportunistic Yeast Pathogens: Diutina rugosa (syn. Candida rugosa) and Trichomonascus ciferrii (syn. Candida ciferrii).</title>
        <authorList>
            <person name="Mixao V."/>
            <person name="Saus E."/>
            <person name="Hansen A.P."/>
            <person name="Lass-Florl C."/>
            <person name="Gabaldon T."/>
        </authorList>
    </citation>
    <scope>NUCLEOTIDE SEQUENCE</scope>
    <source>
        <strain evidence="2">CBS 4856</strain>
    </source>
</reference>
<dbReference type="PANTHER" id="PTHR13465:SF2">
    <property type="entry name" value="PHAGOSOME ASSEMBLY FACTOR 1"/>
    <property type="match status" value="1"/>
</dbReference>
<organism evidence="2 3">
    <name type="scientific">Trichomonascus ciferrii</name>
    <dbReference type="NCBI Taxonomy" id="44093"/>
    <lineage>
        <taxon>Eukaryota</taxon>
        <taxon>Fungi</taxon>
        <taxon>Dikarya</taxon>
        <taxon>Ascomycota</taxon>
        <taxon>Saccharomycotina</taxon>
        <taxon>Dipodascomycetes</taxon>
        <taxon>Dipodascales</taxon>
        <taxon>Trichomonascaceae</taxon>
        <taxon>Trichomonascus</taxon>
        <taxon>Trichomonascus ciferrii complex</taxon>
    </lineage>
</organism>
<dbReference type="InterPro" id="IPR005373">
    <property type="entry name" value="PHAF1"/>
</dbReference>
<comment type="similarity">
    <text evidence="1">Belongs to the PHAF1 family.</text>
</comment>
<name>A0A642VA33_9ASCO</name>
<dbReference type="PANTHER" id="PTHR13465">
    <property type="entry name" value="UPF0183 PROTEIN"/>
    <property type="match status" value="1"/>
</dbReference>
<proteinExistence type="inferred from homology"/>
<dbReference type="Proteomes" id="UP000761534">
    <property type="component" value="Unassembled WGS sequence"/>
</dbReference>
<comment type="caution">
    <text evidence="2">The sequence shown here is derived from an EMBL/GenBank/DDBJ whole genome shotgun (WGS) entry which is preliminary data.</text>
</comment>
<dbReference type="OrthoDB" id="411211at2759"/>
<dbReference type="GO" id="GO:0043001">
    <property type="term" value="P:Golgi to plasma membrane protein transport"/>
    <property type="evidence" value="ECO:0007669"/>
    <property type="project" value="TreeGrafter"/>
</dbReference>